<organism evidence="3 4">
    <name type="scientific">Halococcus salifodinae DSM 8989</name>
    <dbReference type="NCBI Taxonomy" id="1227456"/>
    <lineage>
        <taxon>Archaea</taxon>
        <taxon>Methanobacteriati</taxon>
        <taxon>Methanobacteriota</taxon>
        <taxon>Stenosarchaea group</taxon>
        <taxon>Halobacteria</taxon>
        <taxon>Halobacteriales</taxon>
        <taxon>Halococcaceae</taxon>
        <taxon>Halococcus</taxon>
    </lineage>
</organism>
<dbReference type="EMBL" id="AOME01000070">
    <property type="protein sequence ID" value="EMA50736.1"/>
    <property type="molecule type" value="Genomic_DNA"/>
</dbReference>
<dbReference type="InterPro" id="IPR017850">
    <property type="entry name" value="Alkaline_phosphatase_core_sf"/>
</dbReference>
<dbReference type="SUPFAM" id="SSF53649">
    <property type="entry name" value="Alkaline phosphatase-like"/>
    <property type="match status" value="1"/>
</dbReference>
<protein>
    <submittedName>
        <fullName evidence="3">Sulfatase</fullName>
    </submittedName>
</protein>
<dbReference type="Pfam" id="PF00884">
    <property type="entry name" value="Sulfatase"/>
    <property type="match status" value="1"/>
</dbReference>
<dbReference type="InterPro" id="IPR050738">
    <property type="entry name" value="Sulfatase"/>
</dbReference>
<reference evidence="3 4" key="1">
    <citation type="journal article" date="2014" name="PLoS Genet.">
        <title>Phylogenetically driven sequencing of extremely halophilic archaea reveals strategies for static and dynamic osmo-response.</title>
        <authorList>
            <person name="Becker E.A."/>
            <person name="Seitzer P.M."/>
            <person name="Tritt A."/>
            <person name="Larsen D."/>
            <person name="Krusor M."/>
            <person name="Yao A.I."/>
            <person name="Wu D."/>
            <person name="Madern D."/>
            <person name="Eisen J.A."/>
            <person name="Darling A.E."/>
            <person name="Facciotti M.T."/>
        </authorList>
    </citation>
    <scope>NUCLEOTIDE SEQUENCE [LARGE SCALE GENOMIC DNA]</scope>
    <source>
        <strain evidence="3 4">DSM 8989</strain>
    </source>
</reference>
<comment type="similarity">
    <text evidence="1">Belongs to the sulfatase family.</text>
</comment>
<feature type="domain" description="Sulfatase N-terminal" evidence="2">
    <location>
        <begin position="5"/>
        <end position="303"/>
    </location>
</feature>
<dbReference type="InterPro" id="IPR000917">
    <property type="entry name" value="Sulfatase_N"/>
</dbReference>
<dbReference type="Proteomes" id="UP000011625">
    <property type="component" value="Unassembled WGS sequence"/>
</dbReference>
<evidence type="ECO:0000259" key="2">
    <source>
        <dbReference type="Pfam" id="PF00884"/>
    </source>
</evidence>
<sequence length="416" mass="45883">MPSKPNLLVLCVDCLREDCLASSASDTPFLDDFRASGLACEQLFATATTTTPAVASLLTGSYSERNGVHSLQHGRLDPEVPTLPGILGEHGWHTEALATGPLVAETGLDRGFDVYRHREEDESLFGDWRETAHDRLASLSEPFAAFVHCWELHEDIDVPAAYDEPAYGDTDYTRALSALDRELRDLVETLPENTLVAIHGDHGESITHRHNPLRLLGKSVRDAIRYYGGVDTRTMVGRLNRALDGLGPDIDDHFLENGHGENVFDFTTNVPFLLAGPGIDPATITAQTRQIDVLPTLLAALDIDVDAGTDAEMDGDALLPADDVTDRPAYIRACGASLHRTRNWARAIRHDGAKYIEYPDREWSAECYDLDADPQELASIEADRLAARLQRHLPTEELGDAERLDIDARLRDLGYL</sequence>
<evidence type="ECO:0000256" key="1">
    <source>
        <dbReference type="ARBA" id="ARBA00008779"/>
    </source>
</evidence>
<dbReference type="OrthoDB" id="3164at2157"/>
<dbReference type="STRING" id="1227456.C450_13707"/>
<dbReference type="AlphaFoldDB" id="M0MYP9"/>
<dbReference type="Gene3D" id="3.40.720.10">
    <property type="entry name" value="Alkaline Phosphatase, subunit A"/>
    <property type="match status" value="2"/>
</dbReference>
<dbReference type="RefSeq" id="WP_005044265.1">
    <property type="nucleotide sequence ID" value="NZ_AOME01000070.1"/>
</dbReference>
<keyword evidence="4" id="KW-1185">Reference proteome</keyword>
<dbReference type="GO" id="GO:0004065">
    <property type="term" value="F:arylsulfatase activity"/>
    <property type="evidence" value="ECO:0007669"/>
    <property type="project" value="TreeGrafter"/>
</dbReference>
<gene>
    <name evidence="3" type="ORF">C450_13707</name>
</gene>
<proteinExistence type="inferred from homology"/>
<dbReference type="PATRIC" id="fig|1227456.3.peg.2773"/>
<accession>M0MYP9</accession>
<name>M0MYP9_9EURY</name>
<dbReference type="PANTHER" id="PTHR42693:SF33">
    <property type="entry name" value="ARYLSULFATASE"/>
    <property type="match status" value="1"/>
</dbReference>
<evidence type="ECO:0000313" key="3">
    <source>
        <dbReference type="EMBL" id="EMA50736.1"/>
    </source>
</evidence>
<comment type="caution">
    <text evidence="3">The sequence shown here is derived from an EMBL/GenBank/DDBJ whole genome shotgun (WGS) entry which is preliminary data.</text>
</comment>
<evidence type="ECO:0000313" key="4">
    <source>
        <dbReference type="Proteomes" id="UP000011625"/>
    </source>
</evidence>
<dbReference type="PANTHER" id="PTHR42693">
    <property type="entry name" value="ARYLSULFATASE FAMILY MEMBER"/>
    <property type="match status" value="1"/>
</dbReference>